<name>A0AAJ3RRH7_PREIN</name>
<evidence type="ECO:0000313" key="2">
    <source>
        <dbReference type="Proteomes" id="UP000229102"/>
    </source>
</evidence>
<gene>
    <name evidence="1" type="ORF">CTM53_01605</name>
</gene>
<dbReference type="EMBL" id="PENF01000001">
    <property type="protein sequence ID" value="PJI19626.1"/>
    <property type="molecule type" value="Genomic_DNA"/>
</dbReference>
<dbReference type="AlphaFoldDB" id="A0AAJ3RRH7"/>
<accession>A0AAJ3RRH7</accession>
<sequence>MFCVPKAAVLHRKSVGFAAQNSRFRNAKTQLLLFNGIIFTKTKLFSATFFSKEKQNCSSNKFLLNPFSQHQKVFFGEHQYFLMQTKKPPWHFLPRWLSYCFQHTPTLSFHYGQHRRNSYWTGSVAVTLFFHLPQPNLHY</sequence>
<proteinExistence type="predicted"/>
<organism evidence="1 2">
    <name type="scientific">Prevotella intermedia</name>
    <dbReference type="NCBI Taxonomy" id="28131"/>
    <lineage>
        <taxon>Bacteria</taxon>
        <taxon>Pseudomonadati</taxon>
        <taxon>Bacteroidota</taxon>
        <taxon>Bacteroidia</taxon>
        <taxon>Bacteroidales</taxon>
        <taxon>Prevotellaceae</taxon>
        <taxon>Prevotella</taxon>
    </lineage>
</organism>
<protein>
    <submittedName>
        <fullName evidence="1">Uncharacterized protein</fullName>
    </submittedName>
</protein>
<comment type="caution">
    <text evidence="1">The sequence shown here is derived from an EMBL/GenBank/DDBJ whole genome shotgun (WGS) entry which is preliminary data.</text>
</comment>
<evidence type="ECO:0000313" key="1">
    <source>
        <dbReference type="EMBL" id="PJI19626.1"/>
    </source>
</evidence>
<dbReference type="Proteomes" id="UP000229102">
    <property type="component" value="Unassembled WGS sequence"/>
</dbReference>
<reference evidence="1 2" key="1">
    <citation type="submission" date="2017-11" db="EMBL/GenBank/DDBJ databases">
        <title>Genome sequencing of Prevotella intermedia KCOM 2698.</title>
        <authorList>
            <person name="Kook J.-K."/>
            <person name="Park S.-N."/>
            <person name="Lim Y.K."/>
        </authorList>
    </citation>
    <scope>NUCLEOTIDE SEQUENCE [LARGE SCALE GENOMIC DNA]</scope>
    <source>
        <strain evidence="1 2">KCOM 2698</strain>
    </source>
</reference>